<reference evidence="1 2" key="1">
    <citation type="journal article" date="2017" name="Elife">
        <title>Extensive horizontal gene transfer in cheese-associated bacteria.</title>
        <authorList>
            <person name="Bonham K.S."/>
            <person name="Wolfe B.E."/>
            <person name="Dutton R.J."/>
        </authorList>
    </citation>
    <scope>NUCLEOTIDE SEQUENCE [LARGE SCALE GENOMIC DNA]</scope>
    <source>
        <strain evidence="1 2">JB196</strain>
    </source>
</reference>
<organism evidence="1 2">
    <name type="scientific">Vibrio casei</name>
    <dbReference type="NCBI Taxonomy" id="673372"/>
    <lineage>
        <taxon>Bacteria</taxon>
        <taxon>Pseudomonadati</taxon>
        <taxon>Pseudomonadota</taxon>
        <taxon>Gammaproteobacteria</taxon>
        <taxon>Vibrionales</taxon>
        <taxon>Vibrionaceae</taxon>
        <taxon>Vibrio</taxon>
    </lineage>
</organism>
<sequence length="243" mass="28082">MTSLEMVNAIIKGETVDREMTTLSESSFKQIQYETEKAKTLLNGYVREFSSVVQVRKLIYSKQRINRSKIALGILNESDFNIDQLFTILDYLHTALADEDVIEGFLNVPRYFNKNTNLEETANDVAEFFAMLLLLNALNEEIFFSIISQAFAKSLLQVTSEYQELIDEVYKPEVSPNVNFQIKIIISIILHIQNNSECVEYKEEIKGMSKELVLLISQQFFDHIQVNYSRNTHRILSTKQVDS</sequence>
<dbReference type="AlphaFoldDB" id="A0A368LGN5"/>
<gene>
    <name evidence="1" type="ORF">CIK83_10365</name>
</gene>
<dbReference type="Proteomes" id="UP000252479">
    <property type="component" value="Unassembled WGS sequence"/>
</dbReference>
<dbReference type="EMBL" id="QPGL01000002">
    <property type="protein sequence ID" value="RCS69887.1"/>
    <property type="molecule type" value="Genomic_DNA"/>
</dbReference>
<dbReference type="GeneID" id="303189328"/>
<dbReference type="RefSeq" id="WP_086960281.1">
    <property type="nucleotide sequence ID" value="NZ_FUKS01000024.1"/>
</dbReference>
<accession>A0A368LGN5</accession>
<keyword evidence="2" id="KW-1185">Reference proteome</keyword>
<evidence type="ECO:0000313" key="1">
    <source>
        <dbReference type="EMBL" id="RCS69887.1"/>
    </source>
</evidence>
<protein>
    <submittedName>
        <fullName evidence="1">Uncharacterized protein</fullName>
    </submittedName>
</protein>
<proteinExistence type="predicted"/>
<evidence type="ECO:0000313" key="2">
    <source>
        <dbReference type="Proteomes" id="UP000252479"/>
    </source>
</evidence>
<comment type="caution">
    <text evidence="1">The sequence shown here is derived from an EMBL/GenBank/DDBJ whole genome shotgun (WGS) entry which is preliminary data.</text>
</comment>
<name>A0A368LGN5_9VIBR</name>